<reference evidence="1 2" key="1">
    <citation type="journal article" date="2020" name="Cell">
        <title>Large-Scale Comparative Analyses of Tick Genomes Elucidate Their Genetic Diversity and Vector Capacities.</title>
        <authorList>
            <consortium name="Tick Genome and Microbiome Consortium (TIGMIC)"/>
            <person name="Jia N."/>
            <person name="Wang J."/>
            <person name="Shi W."/>
            <person name="Du L."/>
            <person name="Sun Y."/>
            <person name="Zhan W."/>
            <person name="Jiang J.F."/>
            <person name="Wang Q."/>
            <person name="Zhang B."/>
            <person name="Ji P."/>
            <person name="Bell-Sakyi L."/>
            <person name="Cui X.M."/>
            <person name="Yuan T.T."/>
            <person name="Jiang B.G."/>
            <person name="Yang W.F."/>
            <person name="Lam T.T."/>
            <person name="Chang Q.C."/>
            <person name="Ding S.J."/>
            <person name="Wang X.J."/>
            <person name="Zhu J.G."/>
            <person name="Ruan X.D."/>
            <person name="Zhao L."/>
            <person name="Wei J.T."/>
            <person name="Ye R.Z."/>
            <person name="Que T.C."/>
            <person name="Du C.H."/>
            <person name="Zhou Y.H."/>
            <person name="Cheng J.X."/>
            <person name="Dai P.F."/>
            <person name="Guo W.B."/>
            <person name="Han X.H."/>
            <person name="Huang E.J."/>
            <person name="Li L.F."/>
            <person name="Wei W."/>
            <person name="Gao Y.C."/>
            <person name="Liu J.Z."/>
            <person name="Shao H.Z."/>
            <person name="Wang X."/>
            <person name="Wang C.C."/>
            <person name="Yang T.C."/>
            <person name="Huo Q.B."/>
            <person name="Li W."/>
            <person name="Chen H.Y."/>
            <person name="Chen S.E."/>
            <person name="Zhou L.G."/>
            <person name="Ni X.B."/>
            <person name="Tian J.H."/>
            <person name="Sheng Y."/>
            <person name="Liu T."/>
            <person name="Pan Y.S."/>
            <person name="Xia L.Y."/>
            <person name="Li J."/>
            <person name="Zhao F."/>
            <person name="Cao W.C."/>
        </authorList>
    </citation>
    <scope>NUCLEOTIDE SEQUENCE [LARGE SCALE GENOMIC DNA]</scope>
    <source>
        <strain evidence="1">Iper-2018</strain>
    </source>
</reference>
<organism evidence="1 2">
    <name type="scientific">Ixodes persulcatus</name>
    <name type="common">Taiga tick</name>
    <dbReference type="NCBI Taxonomy" id="34615"/>
    <lineage>
        <taxon>Eukaryota</taxon>
        <taxon>Metazoa</taxon>
        <taxon>Ecdysozoa</taxon>
        <taxon>Arthropoda</taxon>
        <taxon>Chelicerata</taxon>
        <taxon>Arachnida</taxon>
        <taxon>Acari</taxon>
        <taxon>Parasitiformes</taxon>
        <taxon>Ixodida</taxon>
        <taxon>Ixodoidea</taxon>
        <taxon>Ixodidae</taxon>
        <taxon>Ixodinae</taxon>
        <taxon>Ixodes</taxon>
    </lineage>
</organism>
<dbReference type="EMBL" id="JABSTQ010010905">
    <property type="protein sequence ID" value="KAG0416886.1"/>
    <property type="molecule type" value="Genomic_DNA"/>
</dbReference>
<protein>
    <submittedName>
        <fullName evidence="1">Uncharacterized protein</fullName>
    </submittedName>
</protein>
<keyword evidence="2" id="KW-1185">Reference proteome</keyword>
<gene>
    <name evidence="1" type="ORF">HPB47_006056</name>
</gene>
<dbReference type="Proteomes" id="UP000805193">
    <property type="component" value="Unassembled WGS sequence"/>
</dbReference>
<proteinExistence type="predicted"/>
<name>A0AC60PBY7_IXOPE</name>
<accession>A0AC60PBY7</accession>
<comment type="caution">
    <text evidence="1">The sequence shown here is derived from an EMBL/GenBank/DDBJ whole genome shotgun (WGS) entry which is preliminary data.</text>
</comment>
<sequence length="194" mass="20900">MSSPRVVAGSPTDKTTSRKYPEFTPTTATLCDSQIKFVFQNFDIHQINCPAFISVSGARVADIIGEPSSVPGTVRTLVFHVGTSGLADHGAARTLERVCGRREERTAERGASGGQPARKEVERAAWGRNVLAGLAHSEPRRIPPARTPLPDSVGARALHVLRQSRTGNSSERPSTMGDKMLPPVWCAASWDDGR</sequence>
<evidence type="ECO:0000313" key="2">
    <source>
        <dbReference type="Proteomes" id="UP000805193"/>
    </source>
</evidence>
<evidence type="ECO:0000313" key="1">
    <source>
        <dbReference type="EMBL" id="KAG0416886.1"/>
    </source>
</evidence>